<evidence type="ECO:0000259" key="2">
    <source>
        <dbReference type="SMART" id="SM00858"/>
    </source>
</evidence>
<keyword evidence="4" id="KW-1185">Reference proteome</keyword>
<proteinExistence type="predicted"/>
<feature type="domain" description="SAF" evidence="2">
    <location>
        <begin position="49"/>
        <end position="111"/>
    </location>
</feature>
<evidence type="ECO:0000313" key="3">
    <source>
        <dbReference type="EMBL" id="MBP2178884.1"/>
    </source>
</evidence>
<keyword evidence="1" id="KW-0812">Transmembrane</keyword>
<keyword evidence="1" id="KW-0472">Membrane</keyword>
<dbReference type="EMBL" id="JAGGMS010000001">
    <property type="protein sequence ID" value="MBP2178884.1"/>
    <property type="molecule type" value="Genomic_DNA"/>
</dbReference>
<dbReference type="SMART" id="SM00858">
    <property type="entry name" value="SAF"/>
    <property type="match status" value="1"/>
</dbReference>
<protein>
    <submittedName>
        <fullName evidence="3">Flp pilus assembly protein CpaB</fullName>
    </submittedName>
</protein>
<keyword evidence="1" id="KW-1133">Transmembrane helix</keyword>
<comment type="caution">
    <text evidence="3">The sequence shown here is derived from an EMBL/GenBank/DDBJ whole genome shotgun (WGS) entry which is preliminary data.</text>
</comment>
<dbReference type="CDD" id="cd11614">
    <property type="entry name" value="SAF_CpaB_FlgA_like"/>
    <property type="match status" value="1"/>
</dbReference>
<accession>A0ABS4PJ41</accession>
<feature type="transmembrane region" description="Helical" evidence="1">
    <location>
        <begin position="20"/>
        <end position="42"/>
    </location>
</feature>
<gene>
    <name evidence="3" type="ORF">JOM49_000410</name>
</gene>
<reference evidence="3 4" key="1">
    <citation type="submission" date="2021-03" db="EMBL/GenBank/DDBJ databases">
        <title>Sequencing the genomes of 1000 actinobacteria strains.</title>
        <authorList>
            <person name="Klenk H.-P."/>
        </authorList>
    </citation>
    <scope>NUCLEOTIDE SEQUENCE [LARGE SCALE GENOMIC DNA]</scope>
    <source>
        <strain evidence="3 4">DSM 45510</strain>
    </source>
</reference>
<evidence type="ECO:0000313" key="4">
    <source>
        <dbReference type="Proteomes" id="UP000741013"/>
    </source>
</evidence>
<organism evidence="3 4">
    <name type="scientific">Amycolatopsis magusensis</name>
    <dbReference type="NCBI Taxonomy" id="882444"/>
    <lineage>
        <taxon>Bacteria</taxon>
        <taxon>Bacillati</taxon>
        <taxon>Actinomycetota</taxon>
        <taxon>Actinomycetes</taxon>
        <taxon>Pseudonocardiales</taxon>
        <taxon>Pseudonocardiaceae</taxon>
        <taxon>Amycolatopsis</taxon>
    </lineage>
</organism>
<sequence>MHLFEDLADRLNALVNSRRLRISLAALLALSAIALALSPVLIPPGPAGEPTLVAARDLSPGTLLAAADTKVIHIPGELRPSGALSGFRESGERLLTSAARAGEPLTDVRLVSPSHGPPGTSTVPIRLADPDVADLLHPGTRVDVVAADAHHRQLASAVTVVTVVAPTGDSPTLRSNATKGPLVLIAVPTEAATPLASAALDTPVTITLR</sequence>
<dbReference type="InterPro" id="IPR013974">
    <property type="entry name" value="SAF"/>
</dbReference>
<dbReference type="Proteomes" id="UP000741013">
    <property type="component" value="Unassembled WGS sequence"/>
</dbReference>
<dbReference type="RefSeq" id="WP_209672305.1">
    <property type="nucleotide sequence ID" value="NZ_JAGGMS010000001.1"/>
</dbReference>
<name>A0ABS4PJ41_9PSEU</name>
<evidence type="ECO:0000256" key="1">
    <source>
        <dbReference type="SAM" id="Phobius"/>
    </source>
</evidence>